<dbReference type="AlphaFoldDB" id="A0A9Q3H831"/>
<feature type="signal peptide" evidence="1">
    <location>
        <begin position="1"/>
        <end position="27"/>
    </location>
</feature>
<evidence type="ECO:0000313" key="2">
    <source>
        <dbReference type="EMBL" id="MBW0493269.1"/>
    </source>
</evidence>
<reference evidence="2" key="1">
    <citation type="submission" date="2021-03" db="EMBL/GenBank/DDBJ databases">
        <title>Draft genome sequence of rust myrtle Austropuccinia psidii MF-1, a brazilian biotype.</title>
        <authorList>
            <person name="Quecine M.C."/>
            <person name="Pachon D.M.R."/>
            <person name="Bonatelli M.L."/>
            <person name="Correr F.H."/>
            <person name="Franceschini L.M."/>
            <person name="Leite T.F."/>
            <person name="Margarido G.R.A."/>
            <person name="Almeida C.A."/>
            <person name="Ferrarezi J.A."/>
            <person name="Labate C.A."/>
        </authorList>
    </citation>
    <scope>NUCLEOTIDE SEQUENCE</scope>
    <source>
        <strain evidence="2">MF-1</strain>
    </source>
</reference>
<accession>A0A9Q3H831</accession>
<keyword evidence="1" id="KW-0732">Signal</keyword>
<comment type="caution">
    <text evidence="2">The sequence shown here is derived from an EMBL/GenBank/DDBJ whole genome shotgun (WGS) entry which is preliminary data.</text>
</comment>
<dbReference type="Proteomes" id="UP000765509">
    <property type="component" value="Unassembled WGS sequence"/>
</dbReference>
<evidence type="ECO:0000256" key="1">
    <source>
        <dbReference type="SAM" id="SignalP"/>
    </source>
</evidence>
<sequence length="131" mass="14339">MAHVRWHAIVRLSWCLGFVQDPDASQAIPYTCPGSRRVTCKTLHCKSLRQGSLPAIPIIPYTCPGSRGFTFKVLMPVKAPYNSNNCLHQGSFATAPTLPYAGAGTQRFTPKSLHLCRFPTIQNISYAGAGF</sequence>
<proteinExistence type="predicted"/>
<dbReference type="EMBL" id="AVOT02011989">
    <property type="protein sequence ID" value="MBW0493269.1"/>
    <property type="molecule type" value="Genomic_DNA"/>
</dbReference>
<feature type="chain" id="PRO_5040495634" description="Secreted protein" evidence="1">
    <location>
        <begin position="28"/>
        <end position="131"/>
    </location>
</feature>
<evidence type="ECO:0000313" key="3">
    <source>
        <dbReference type="Proteomes" id="UP000765509"/>
    </source>
</evidence>
<gene>
    <name evidence="2" type="ORF">O181_032984</name>
</gene>
<protein>
    <recommendedName>
        <fullName evidence="4">Secreted protein</fullName>
    </recommendedName>
</protein>
<name>A0A9Q3H831_9BASI</name>
<evidence type="ECO:0008006" key="4">
    <source>
        <dbReference type="Google" id="ProtNLM"/>
    </source>
</evidence>
<organism evidence="2 3">
    <name type="scientific">Austropuccinia psidii MF-1</name>
    <dbReference type="NCBI Taxonomy" id="1389203"/>
    <lineage>
        <taxon>Eukaryota</taxon>
        <taxon>Fungi</taxon>
        <taxon>Dikarya</taxon>
        <taxon>Basidiomycota</taxon>
        <taxon>Pucciniomycotina</taxon>
        <taxon>Pucciniomycetes</taxon>
        <taxon>Pucciniales</taxon>
        <taxon>Sphaerophragmiaceae</taxon>
        <taxon>Austropuccinia</taxon>
    </lineage>
</organism>
<keyword evidence="3" id="KW-1185">Reference proteome</keyword>